<dbReference type="InterPro" id="IPR015590">
    <property type="entry name" value="Aldehyde_DH_dom"/>
</dbReference>
<dbReference type="Gene3D" id="3.40.309.10">
    <property type="entry name" value="Aldehyde Dehydrogenase, Chain A, domain 2"/>
    <property type="match status" value="1"/>
</dbReference>
<dbReference type="InterPro" id="IPR016162">
    <property type="entry name" value="Ald_DH_N"/>
</dbReference>
<keyword evidence="5" id="KW-1185">Reference proteome</keyword>
<dbReference type="GO" id="GO:0016620">
    <property type="term" value="F:oxidoreductase activity, acting on the aldehyde or oxo group of donors, NAD or NADP as acceptor"/>
    <property type="evidence" value="ECO:0007669"/>
    <property type="project" value="InterPro"/>
</dbReference>
<dbReference type="KEGG" id="tbi:Tbis_1743"/>
<feature type="domain" description="Aldehyde dehydrogenase" evidence="3">
    <location>
        <begin position="3"/>
        <end position="400"/>
    </location>
</feature>
<dbReference type="CDD" id="cd07129">
    <property type="entry name" value="ALDH_KGSADH"/>
    <property type="match status" value="1"/>
</dbReference>
<dbReference type="eggNOG" id="COG1012">
    <property type="taxonomic scope" value="Bacteria"/>
</dbReference>
<accession>D6YB96</accession>
<name>D6YB96_THEBD</name>
<dbReference type="OrthoDB" id="9770537at2"/>
<dbReference type="STRING" id="469371.Tbis_1743"/>
<dbReference type="EMBL" id="CP001874">
    <property type="protein sequence ID" value="ADG88456.1"/>
    <property type="molecule type" value="Genomic_DNA"/>
</dbReference>
<dbReference type="InterPro" id="IPR016161">
    <property type="entry name" value="Ald_DH/histidinol_DH"/>
</dbReference>
<feature type="region of interest" description="Disordered" evidence="2">
    <location>
        <begin position="1"/>
        <end position="23"/>
    </location>
</feature>
<dbReference type="Pfam" id="PF00171">
    <property type="entry name" value="Aldedh"/>
    <property type="match status" value="1"/>
</dbReference>
<dbReference type="HOGENOM" id="CLU_027555_0_0_11"/>
<evidence type="ECO:0000313" key="5">
    <source>
        <dbReference type="Proteomes" id="UP000006640"/>
    </source>
</evidence>
<evidence type="ECO:0000256" key="2">
    <source>
        <dbReference type="SAM" id="MobiDB-lite"/>
    </source>
</evidence>
<evidence type="ECO:0000259" key="3">
    <source>
        <dbReference type="Pfam" id="PF00171"/>
    </source>
</evidence>
<organism evidence="4 5">
    <name type="scientific">Thermobispora bispora (strain ATCC 19993 / DSM 43833 / CBS 139.67 / JCM 10125 / KCTC 9307 / NBRC 14880 / R51)</name>
    <dbReference type="NCBI Taxonomy" id="469371"/>
    <lineage>
        <taxon>Bacteria</taxon>
        <taxon>Bacillati</taxon>
        <taxon>Actinomycetota</taxon>
        <taxon>Actinomycetes</taxon>
        <taxon>Streptosporangiales</taxon>
        <taxon>Streptosporangiaceae</taxon>
        <taxon>Thermobispora</taxon>
    </lineage>
</organism>
<reference evidence="4 5" key="1">
    <citation type="submission" date="2010-01" db="EMBL/GenBank/DDBJ databases">
        <title>The complete genome of Thermobispora bispora DSM 43833.</title>
        <authorList>
            <consortium name="US DOE Joint Genome Institute (JGI-PGF)"/>
            <person name="Lucas S."/>
            <person name="Copeland A."/>
            <person name="Lapidus A."/>
            <person name="Glavina del Rio T."/>
            <person name="Dalin E."/>
            <person name="Tice H."/>
            <person name="Bruce D."/>
            <person name="Goodwin L."/>
            <person name="Pitluck S."/>
            <person name="Kyrpides N."/>
            <person name="Mavromatis K."/>
            <person name="Ivanova N."/>
            <person name="Mikhailova N."/>
            <person name="Chertkov O."/>
            <person name="Brettin T."/>
            <person name="Detter J.C."/>
            <person name="Han C."/>
            <person name="Larimer F."/>
            <person name="Land M."/>
            <person name="Hauser L."/>
            <person name="Markowitz V."/>
            <person name="Cheng J.-F."/>
            <person name="Hugenholtz P."/>
            <person name="Woyke T."/>
            <person name="Wu D."/>
            <person name="Jando M."/>
            <person name="Schneider S."/>
            <person name="Klenk H.-P."/>
            <person name="Eisen J.A."/>
        </authorList>
    </citation>
    <scope>NUCLEOTIDE SEQUENCE [LARGE SCALE GENOMIC DNA]</scope>
    <source>
        <strain evidence="5">ATCC 19993 / DSM 43833 / CBS 139.67 / JCM 10125 / KCTC 9307 / NBRC 14880 / R51</strain>
    </source>
</reference>
<dbReference type="InterPro" id="IPR044151">
    <property type="entry name" value="ALDH_KGSADH"/>
</dbReference>
<evidence type="ECO:0000313" key="4">
    <source>
        <dbReference type="EMBL" id="ADG88456.1"/>
    </source>
</evidence>
<gene>
    <name evidence="4" type="ordered locus">Tbis_1743</name>
</gene>
<dbReference type="RefSeq" id="WP_013131989.1">
    <property type="nucleotide sequence ID" value="NC_014165.1"/>
</dbReference>
<dbReference type="PANTHER" id="PTHR43353">
    <property type="entry name" value="SUCCINATE-SEMIALDEHYDE DEHYDROGENASE, MITOCHONDRIAL"/>
    <property type="match status" value="1"/>
</dbReference>
<dbReference type="InterPro" id="IPR050740">
    <property type="entry name" value="Aldehyde_DH_Superfamily"/>
</dbReference>
<evidence type="ECO:0000256" key="1">
    <source>
        <dbReference type="ARBA" id="ARBA00023002"/>
    </source>
</evidence>
<protein>
    <submittedName>
        <fullName evidence="4">Aldehyde Dehydrogenase</fullName>
    </submittedName>
</protein>
<dbReference type="PANTHER" id="PTHR43353:SF3">
    <property type="entry name" value="ALDEHYDE DEHYDROGENASE-RELATED"/>
    <property type="match status" value="1"/>
</dbReference>
<dbReference type="Proteomes" id="UP000006640">
    <property type="component" value="Chromosome"/>
</dbReference>
<dbReference type="AlphaFoldDB" id="D6YB96"/>
<keyword evidence="1" id="KW-0560">Oxidoreductase</keyword>
<dbReference type="Gene3D" id="3.40.605.10">
    <property type="entry name" value="Aldehyde Dehydrogenase, Chain A, domain 1"/>
    <property type="match status" value="1"/>
</dbReference>
<sequence length="502" mass="51696">MSVQSRDPRTGQVNGEVPDSPPEAVDAAVSAAAAAAPRLAAVAPGVRAGWLRALADALEENRQRLATLADRETALGEERLGGEVTRTANQLRHYAAVAEEGSYLEATIDHGGEGSPDLRRVNVPLGPVAVFGASNFPFAFGVLGNDTASALAAGCPVVAKAHPAHPLLCTELRDLAVAALTGAGAPEGTYEVVHGFAAGERLVLHPAISAVAFTGSQSGGLALWRLAASRDVVIPVYAEMGTVNPLVVTPGAARKRGAEIASGFVSSYTLGMGQFCTKPGLFLAPAGAGLVEAVAGALRSAAPRGWLLTEAIAEAYASGVERLAAAGARVVARVDAPEAGWAAAPALLSVTVADLTGKPELLTECFGPVALACEYADLDELRAVLAVLPGSLAAAVHAELEEEELFTELVSTLSRTAGRVVVDGYPTGVVVGWAQQHGGPWPATTMPQTTSVGAHALDRFVRPVAYQNAPDQVLPPPLRDGNPWRLPRRVNGRLVPAAEGER</sequence>
<dbReference type="SUPFAM" id="SSF53720">
    <property type="entry name" value="ALDH-like"/>
    <property type="match status" value="1"/>
</dbReference>
<dbReference type="InterPro" id="IPR016163">
    <property type="entry name" value="Ald_DH_C"/>
</dbReference>
<proteinExistence type="predicted"/>